<keyword evidence="4" id="KW-1185">Reference proteome</keyword>
<proteinExistence type="predicted"/>
<evidence type="ECO:0000256" key="1">
    <source>
        <dbReference type="ARBA" id="ARBA00022729"/>
    </source>
</evidence>
<protein>
    <recommendedName>
        <fullName evidence="2">DUF5648 domain-containing protein</fullName>
    </recommendedName>
</protein>
<dbReference type="Pfam" id="PF18885">
    <property type="entry name" value="DUF5648"/>
    <property type="match status" value="1"/>
</dbReference>
<keyword evidence="1" id="KW-0732">Signal</keyword>
<dbReference type="AlphaFoldDB" id="A0A2C7AC16"/>
<dbReference type="RefSeq" id="WP_099094830.1">
    <property type="nucleotide sequence ID" value="NZ_PDNU01000008.1"/>
</dbReference>
<dbReference type="Proteomes" id="UP000223527">
    <property type="component" value="Unassembled WGS sequence"/>
</dbReference>
<dbReference type="PANTHER" id="PTHR15462">
    <property type="entry name" value="SERINE PROTEASE"/>
    <property type="match status" value="1"/>
</dbReference>
<name>A0A2C7AC16_9PROT</name>
<dbReference type="SUPFAM" id="SSF50494">
    <property type="entry name" value="Trypsin-like serine proteases"/>
    <property type="match status" value="1"/>
</dbReference>
<dbReference type="EMBL" id="PDNU01000008">
    <property type="protein sequence ID" value="PHK95599.1"/>
    <property type="molecule type" value="Genomic_DNA"/>
</dbReference>
<dbReference type="OrthoDB" id="733404at2"/>
<dbReference type="InterPro" id="IPR043708">
    <property type="entry name" value="DUF5648"/>
</dbReference>
<feature type="domain" description="DUF5648" evidence="2">
    <location>
        <begin position="230"/>
        <end position="367"/>
    </location>
</feature>
<gene>
    <name evidence="3" type="ORF">CR162_07030</name>
</gene>
<comment type="caution">
    <text evidence="3">The sequence shown here is derived from an EMBL/GenBank/DDBJ whole genome shotgun (WGS) entry which is preliminary data.</text>
</comment>
<dbReference type="Gene3D" id="2.40.10.10">
    <property type="entry name" value="Trypsin-like serine proteases"/>
    <property type="match status" value="2"/>
</dbReference>
<dbReference type="PANTHER" id="PTHR15462:SF8">
    <property type="entry name" value="SERINE PROTEASE"/>
    <property type="match status" value="1"/>
</dbReference>
<dbReference type="InterPro" id="IPR009003">
    <property type="entry name" value="Peptidase_S1_PA"/>
</dbReference>
<sequence>MTFQVSDDHYPGTAIAYIEAQWGDRVLAGSGVLVGRNDVLTASHLIYNASLGGLAEQVRVYFSFEPGEPGAVAHSPVQLRYHATHSLDGSGLIPSGDGAGATLAHGELDIALLSIPAPVGDRQGWFGFSGGFPGGPVGVLGHPALYGHRLMFDDGSIRRDPLENLFWVNADLEINPGNSGGPIYYDHGGGPFVVGVVSTRSFAAAVDRHLGWIQAEMGVNDRFLTPGEDVFRFYNTGSGAHFYTGSAEEAYDVALSMPGLRFEGTAFSTSADAASGVGVHRFYRPSSGSHFYTASAEEAAWLRAEPGFRHEGISHYAHGEAGAGRDAVFRFHNTERGVHFYTTSAAERDSIVQALPQYRYEGIAYYVDAVA</sequence>
<evidence type="ECO:0000259" key="2">
    <source>
        <dbReference type="Pfam" id="PF18885"/>
    </source>
</evidence>
<evidence type="ECO:0000313" key="4">
    <source>
        <dbReference type="Proteomes" id="UP000223527"/>
    </source>
</evidence>
<accession>A0A2C7AC16</accession>
<dbReference type="InterPro" id="IPR043504">
    <property type="entry name" value="Peptidase_S1_PA_chymotrypsin"/>
</dbReference>
<dbReference type="InterPro" id="IPR050966">
    <property type="entry name" value="Glutamyl_endopeptidase"/>
</dbReference>
<organism evidence="3 4">
    <name type="scientific">Teichococcus rhizosphaerae</name>
    <dbReference type="NCBI Taxonomy" id="1335062"/>
    <lineage>
        <taxon>Bacteria</taxon>
        <taxon>Pseudomonadati</taxon>
        <taxon>Pseudomonadota</taxon>
        <taxon>Alphaproteobacteria</taxon>
        <taxon>Acetobacterales</taxon>
        <taxon>Roseomonadaceae</taxon>
        <taxon>Roseomonas</taxon>
    </lineage>
</organism>
<reference evidence="3 4" key="1">
    <citation type="submission" date="2017-10" db="EMBL/GenBank/DDBJ databases">
        <authorList>
            <person name="Banno H."/>
            <person name="Chua N.-H."/>
        </authorList>
    </citation>
    <scope>NUCLEOTIDE SEQUENCE [LARGE SCALE GENOMIC DNA]</scope>
    <source>
        <strain evidence="3 4">YW11</strain>
    </source>
</reference>
<evidence type="ECO:0000313" key="3">
    <source>
        <dbReference type="EMBL" id="PHK95599.1"/>
    </source>
</evidence>
<dbReference type="Pfam" id="PF13365">
    <property type="entry name" value="Trypsin_2"/>
    <property type="match status" value="1"/>
</dbReference>